<dbReference type="GO" id="GO:0020037">
    <property type="term" value="F:heme binding"/>
    <property type="evidence" value="ECO:0007669"/>
    <property type="project" value="UniProtKB-UniRule"/>
</dbReference>
<evidence type="ECO:0000256" key="8">
    <source>
        <dbReference type="ARBA" id="ARBA00023002"/>
    </source>
</evidence>
<keyword evidence="12 15" id="KW-0106">Calcium</keyword>
<comment type="subcellular location">
    <subcellularLocation>
        <location evidence="15">Secreted</location>
    </subcellularLocation>
</comment>
<feature type="binding site" evidence="12">
    <location>
        <position position="214"/>
    </location>
    <ligand>
        <name>Ca(2+)</name>
        <dbReference type="ChEBI" id="CHEBI:29108"/>
        <label>2</label>
    </ligand>
</feature>
<feature type="binding site" evidence="12">
    <location>
        <position position="100"/>
    </location>
    <ligand>
        <name>Ca(2+)</name>
        <dbReference type="ChEBI" id="CHEBI:29108"/>
        <label>1</label>
    </ligand>
</feature>
<dbReference type="AlphaFoldDB" id="A0A9Q0QRR0"/>
<keyword evidence="5 15" id="KW-0349">Heme</keyword>
<feature type="disulfide bond" evidence="14">
    <location>
        <begin position="143"/>
        <end position="344"/>
    </location>
</feature>
<feature type="disulfide bond" evidence="14">
    <location>
        <begin position="220"/>
        <end position="252"/>
    </location>
</feature>
<comment type="function">
    <text evidence="15">Removal of H(2)O(2), oxidation of toxic reductants, biosynthesis and degradation of lignin, suberization, auxin catabolism, response to environmental stresses such as wounding, pathogen attack and oxidative stress.</text>
</comment>
<comment type="similarity">
    <text evidence="2">Belongs to the peroxidase family. Ascorbate peroxidase subfamily.</text>
</comment>
<evidence type="ECO:0000256" key="4">
    <source>
        <dbReference type="ARBA" id="ARBA00022559"/>
    </source>
</evidence>
<keyword evidence="10 14" id="KW-1015">Disulfide bond</keyword>
<evidence type="ECO:0000256" key="11">
    <source>
        <dbReference type="PIRSR" id="PIRSR600823-2"/>
    </source>
</evidence>
<keyword evidence="8 15" id="KW-0560">Oxidoreductase</keyword>
<dbReference type="InterPro" id="IPR033905">
    <property type="entry name" value="Secretory_peroxidase"/>
</dbReference>
<dbReference type="GO" id="GO:0042744">
    <property type="term" value="P:hydrogen peroxide catabolic process"/>
    <property type="evidence" value="ECO:0007669"/>
    <property type="project" value="UniProtKB-KW"/>
</dbReference>
<protein>
    <recommendedName>
        <fullName evidence="3 15">Peroxidase</fullName>
        <ecNumber evidence="3 15">1.11.1.7</ecNumber>
    </recommendedName>
</protein>
<evidence type="ECO:0000256" key="9">
    <source>
        <dbReference type="ARBA" id="ARBA00023004"/>
    </source>
</evidence>
<evidence type="ECO:0000256" key="1">
    <source>
        <dbReference type="ARBA" id="ARBA00000189"/>
    </source>
</evidence>
<dbReference type="EC" id="1.11.1.7" evidence="3 15"/>
<evidence type="ECO:0000256" key="5">
    <source>
        <dbReference type="ARBA" id="ARBA00022617"/>
    </source>
</evidence>
<feature type="domain" description="Plant heme peroxidase family profile" evidence="16">
    <location>
        <begin position="49"/>
        <end position="348"/>
    </location>
</feature>
<keyword evidence="9 12" id="KW-0408">Iron</keyword>
<dbReference type="Gene3D" id="1.10.520.10">
    <property type="match status" value="1"/>
</dbReference>
<comment type="caution">
    <text evidence="17">The sequence shown here is derived from an EMBL/GenBank/DDBJ whole genome shotgun (WGS) entry which is preliminary data.</text>
</comment>
<name>A0A9Q0QRR0_9MAGN</name>
<evidence type="ECO:0000256" key="10">
    <source>
        <dbReference type="ARBA" id="ARBA00023157"/>
    </source>
</evidence>
<dbReference type="GO" id="GO:0006979">
    <property type="term" value="P:response to oxidative stress"/>
    <property type="evidence" value="ECO:0007669"/>
    <property type="project" value="UniProtKB-UniRule"/>
</dbReference>
<evidence type="ECO:0000256" key="2">
    <source>
        <dbReference type="ARBA" id="ARBA00006873"/>
    </source>
</evidence>
<keyword evidence="15" id="KW-0964">Secreted</keyword>
<comment type="cofactor">
    <cofactor evidence="12 15">
        <name>Ca(2+)</name>
        <dbReference type="ChEBI" id="CHEBI:29108"/>
    </cofactor>
    <text evidence="12 15">Binds 2 calcium ions per subunit.</text>
</comment>
<dbReference type="EMBL" id="JAMYWD010000006">
    <property type="protein sequence ID" value="KAJ4969462.1"/>
    <property type="molecule type" value="Genomic_DNA"/>
</dbReference>
<evidence type="ECO:0000256" key="7">
    <source>
        <dbReference type="ARBA" id="ARBA00022729"/>
    </source>
</evidence>
<feature type="disulfide bond" evidence="14">
    <location>
        <begin position="61"/>
        <end position="137"/>
    </location>
</feature>
<dbReference type="InterPro" id="IPR000823">
    <property type="entry name" value="Peroxidase_pln"/>
</dbReference>
<dbReference type="Gene3D" id="1.10.420.10">
    <property type="entry name" value="Peroxidase, domain 2"/>
    <property type="match status" value="1"/>
</dbReference>
<keyword evidence="7" id="KW-0732">Signal</keyword>
<dbReference type="PROSITE" id="PS50873">
    <property type="entry name" value="PEROXIDASE_4"/>
    <property type="match status" value="1"/>
</dbReference>
<proteinExistence type="inferred from homology"/>
<feature type="binding site" evidence="12">
    <location>
        <position position="102"/>
    </location>
    <ligand>
        <name>Ca(2+)</name>
        <dbReference type="ChEBI" id="CHEBI:29108"/>
        <label>1</label>
    </ligand>
</feature>
<keyword evidence="15" id="KW-0376">Hydrogen peroxide</keyword>
<evidence type="ECO:0000256" key="12">
    <source>
        <dbReference type="PIRSR" id="PIRSR600823-3"/>
    </source>
</evidence>
<evidence type="ECO:0000256" key="15">
    <source>
        <dbReference type="RuleBase" id="RU362060"/>
    </source>
</evidence>
<evidence type="ECO:0000256" key="13">
    <source>
        <dbReference type="PIRSR" id="PIRSR600823-4"/>
    </source>
</evidence>
<keyword evidence="4 15" id="KW-0575">Peroxidase</keyword>
<evidence type="ECO:0000256" key="14">
    <source>
        <dbReference type="PIRSR" id="PIRSR600823-5"/>
    </source>
</evidence>
<comment type="catalytic activity">
    <reaction evidence="1 15">
        <text>2 a phenolic donor + H2O2 = 2 a phenolic radical donor + 2 H2O</text>
        <dbReference type="Rhea" id="RHEA:56136"/>
        <dbReference type="ChEBI" id="CHEBI:15377"/>
        <dbReference type="ChEBI" id="CHEBI:16240"/>
        <dbReference type="ChEBI" id="CHEBI:139520"/>
        <dbReference type="ChEBI" id="CHEBI:139521"/>
        <dbReference type="EC" id="1.11.1.7"/>
    </reaction>
</comment>
<dbReference type="PANTHER" id="PTHR31235">
    <property type="entry name" value="PEROXIDASE 25-RELATED"/>
    <property type="match status" value="1"/>
</dbReference>
<feature type="disulfide bond" evidence="14">
    <location>
        <begin position="94"/>
        <end position="99"/>
    </location>
</feature>
<feature type="site" description="Transition state stabilizer" evidence="13">
    <location>
        <position position="88"/>
    </location>
</feature>
<keyword evidence="6 12" id="KW-0479">Metal-binding</keyword>
<sequence length="355" mass="39340">MMIPMMKVRRAEWVPIVNVLFVLGVVAVCMWMNTSIGSVNAAITTQRTGLVRKYYKIHETCPAAEQYVRHEVEIFYKNDSTITPKLLRLLYSDCFVTGCDASILLDGTESEKTASQNVGLGGFIVIDKIKEVLEARCPGVVSCADILNLATRDAVHLAGGPSYPLLLGRRDGFGSSAATVDLPSPSISWQTSLAYFKSKGLDVLDMTTLLGAHTMGRTHCHYILDRLYNYKGSGKADPSMDKTFLAEMKKKCPPKTGKGQHDPLVFLNPDSQYSFSDSYYSRVLNNLSVLEVDQQLKYGNDTEAITEDYNVSLLDFKLTFTLSMNRMGSIGVLTGKNGEIRRHCRYTNANNPNGK</sequence>
<keyword evidence="18" id="KW-1185">Reference proteome</keyword>
<dbReference type="GO" id="GO:0005576">
    <property type="term" value="C:extracellular region"/>
    <property type="evidence" value="ECO:0007669"/>
    <property type="project" value="UniProtKB-SubCell"/>
</dbReference>
<feature type="binding site" evidence="12">
    <location>
        <position position="96"/>
    </location>
    <ligand>
        <name>Ca(2+)</name>
        <dbReference type="ChEBI" id="CHEBI:29108"/>
        <label>1</label>
    </ligand>
</feature>
<dbReference type="SUPFAM" id="SSF48113">
    <property type="entry name" value="Heme-dependent peroxidases"/>
    <property type="match status" value="1"/>
</dbReference>
<reference evidence="17" key="1">
    <citation type="journal article" date="2023" name="Plant J.">
        <title>The genome of the king protea, Protea cynaroides.</title>
        <authorList>
            <person name="Chang J."/>
            <person name="Duong T.A."/>
            <person name="Schoeman C."/>
            <person name="Ma X."/>
            <person name="Roodt D."/>
            <person name="Barker N."/>
            <person name="Li Z."/>
            <person name="Van de Peer Y."/>
            <person name="Mizrachi E."/>
        </authorList>
    </citation>
    <scope>NUCLEOTIDE SEQUENCE</scope>
    <source>
        <tissue evidence="17">Young leaves</tissue>
    </source>
</reference>
<feature type="binding site" evidence="12">
    <location>
        <position position="111"/>
    </location>
    <ligand>
        <name>Ca(2+)</name>
        <dbReference type="ChEBI" id="CHEBI:29108"/>
        <label>1</label>
    </ligand>
</feature>
<evidence type="ECO:0000313" key="18">
    <source>
        <dbReference type="Proteomes" id="UP001141806"/>
    </source>
</evidence>
<feature type="binding site" evidence="11">
    <location>
        <position position="183"/>
    </location>
    <ligand>
        <name>substrate</name>
    </ligand>
</feature>
<dbReference type="PROSITE" id="PS00435">
    <property type="entry name" value="PEROXIDASE_1"/>
    <property type="match status" value="1"/>
</dbReference>
<dbReference type="InterPro" id="IPR010255">
    <property type="entry name" value="Haem_peroxidase_sf"/>
</dbReference>
<organism evidence="17 18">
    <name type="scientific">Protea cynaroides</name>
    <dbReference type="NCBI Taxonomy" id="273540"/>
    <lineage>
        <taxon>Eukaryota</taxon>
        <taxon>Viridiplantae</taxon>
        <taxon>Streptophyta</taxon>
        <taxon>Embryophyta</taxon>
        <taxon>Tracheophyta</taxon>
        <taxon>Spermatophyta</taxon>
        <taxon>Magnoliopsida</taxon>
        <taxon>Proteales</taxon>
        <taxon>Proteaceae</taxon>
        <taxon>Protea</taxon>
    </lineage>
</organism>
<dbReference type="InterPro" id="IPR002016">
    <property type="entry name" value="Haem_peroxidase"/>
</dbReference>
<dbReference type="Proteomes" id="UP001141806">
    <property type="component" value="Unassembled WGS sequence"/>
</dbReference>
<evidence type="ECO:0000259" key="16">
    <source>
        <dbReference type="PROSITE" id="PS50873"/>
    </source>
</evidence>
<dbReference type="PRINTS" id="PR00461">
    <property type="entry name" value="PLPEROXIDASE"/>
</dbReference>
<dbReference type="GO" id="GO:0140825">
    <property type="term" value="F:lactoperoxidase activity"/>
    <property type="evidence" value="ECO:0007669"/>
    <property type="project" value="UniProtKB-EC"/>
</dbReference>
<gene>
    <name evidence="17" type="ORF">NE237_016163</name>
</gene>
<evidence type="ECO:0000256" key="3">
    <source>
        <dbReference type="ARBA" id="ARBA00012313"/>
    </source>
</evidence>
<feature type="binding site" evidence="12">
    <location>
        <position position="93"/>
    </location>
    <ligand>
        <name>Ca(2+)</name>
        <dbReference type="ChEBI" id="CHEBI:29108"/>
        <label>1</label>
    </ligand>
</feature>
<comment type="cofactor">
    <cofactor evidence="12 15">
        <name>heme b</name>
        <dbReference type="ChEBI" id="CHEBI:60344"/>
    </cofactor>
    <text evidence="12 15">Binds 1 heme b (iron(II)-protoporphyrin IX) group per subunit.</text>
</comment>
<dbReference type="CDD" id="cd00693">
    <property type="entry name" value="secretory_peroxidase"/>
    <property type="match status" value="1"/>
</dbReference>
<comment type="similarity">
    <text evidence="15">Belongs to the peroxidase family. Classical plant (class III) peroxidase subfamily.</text>
</comment>
<dbReference type="OrthoDB" id="2113341at2759"/>
<dbReference type="FunFam" id="1.10.420.10:FF:000007">
    <property type="entry name" value="Peroxidase"/>
    <property type="match status" value="1"/>
</dbReference>
<dbReference type="PRINTS" id="PR00458">
    <property type="entry name" value="PEROXIDASE"/>
</dbReference>
<feature type="binding site" description="axial binding residue" evidence="12">
    <location>
        <position position="213"/>
    </location>
    <ligand>
        <name>heme b</name>
        <dbReference type="ChEBI" id="CHEBI:60344"/>
    </ligand>
    <ligandPart>
        <name>Fe</name>
        <dbReference type="ChEBI" id="CHEBI:18248"/>
    </ligandPart>
</feature>
<dbReference type="Pfam" id="PF00141">
    <property type="entry name" value="peroxidase"/>
    <property type="match status" value="1"/>
</dbReference>
<dbReference type="InterPro" id="IPR019793">
    <property type="entry name" value="Peroxidases_heam-ligand_BS"/>
</dbReference>
<dbReference type="GO" id="GO:0046872">
    <property type="term" value="F:metal ion binding"/>
    <property type="evidence" value="ECO:0007669"/>
    <property type="project" value="UniProtKB-UniRule"/>
</dbReference>
<accession>A0A9Q0QRR0</accession>
<evidence type="ECO:0000256" key="6">
    <source>
        <dbReference type="ARBA" id="ARBA00022723"/>
    </source>
</evidence>
<evidence type="ECO:0000313" key="17">
    <source>
        <dbReference type="EMBL" id="KAJ4969462.1"/>
    </source>
</evidence>
<feature type="binding site" evidence="12">
    <location>
        <position position="98"/>
    </location>
    <ligand>
        <name>Ca(2+)</name>
        <dbReference type="ChEBI" id="CHEBI:29108"/>
        <label>1</label>
    </ligand>
</feature>